<keyword evidence="6" id="KW-0282">Flagellum</keyword>
<dbReference type="HOGENOM" id="CLU_147249_3_0_9"/>
<comment type="similarity">
    <text evidence="2 4">Belongs to the FliE family.</text>
</comment>
<keyword evidence="6" id="KW-0966">Cell projection</keyword>
<dbReference type="NCBIfam" id="TIGR00205">
    <property type="entry name" value="fliE"/>
    <property type="match status" value="1"/>
</dbReference>
<dbReference type="PRINTS" id="PR01006">
    <property type="entry name" value="FLGHOOKFLIE"/>
</dbReference>
<dbReference type="GO" id="GO:0003774">
    <property type="term" value="F:cytoskeletal motor activity"/>
    <property type="evidence" value="ECO:0007669"/>
    <property type="project" value="InterPro"/>
</dbReference>
<evidence type="ECO:0000256" key="1">
    <source>
        <dbReference type="ARBA" id="ARBA00004117"/>
    </source>
</evidence>
<evidence type="ECO:0000256" key="4">
    <source>
        <dbReference type="HAMAP-Rule" id="MF_00724"/>
    </source>
</evidence>
<dbReference type="GO" id="GO:0071973">
    <property type="term" value="P:bacterial-type flagellum-dependent cell motility"/>
    <property type="evidence" value="ECO:0007669"/>
    <property type="project" value="InterPro"/>
</dbReference>
<dbReference type="HAMAP" id="MF_00724">
    <property type="entry name" value="FliE"/>
    <property type="match status" value="1"/>
</dbReference>
<dbReference type="Pfam" id="PF02049">
    <property type="entry name" value="FliE"/>
    <property type="match status" value="1"/>
</dbReference>
<dbReference type="PANTHER" id="PTHR34653">
    <property type="match status" value="1"/>
</dbReference>
<evidence type="ECO:0000256" key="2">
    <source>
        <dbReference type="ARBA" id="ARBA00009272"/>
    </source>
</evidence>
<dbReference type="RefSeq" id="WP_013780479.1">
    <property type="nucleotide sequence ID" value="NC_015520.1"/>
</dbReference>
<dbReference type="KEGG" id="mas:Mahau_0851"/>
<reference evidence="6 7" key="2">
    <citation type="journal article" date="2011" name="Stand. Genomic Sci.">
        <title>Complete genome sequence of Mahella australiensis type strain (50-1 BON).</title>
        <authorList>
            <person name="Sikorski J."/>
            <person name="Teshima H."/>
            <person name="Nolan M."/>
            <person name="Lucas S."/>
            <person name="Hammon N."/>
            <person name="Deshpande S."/>
            <person name="Cheng J.F."/>
            <person name="Pitluck S."/>
            <person name="Liolios K."/>
            <person name="Pagani I."/>
            <person name="Ivanova N."/>
            <person name="Huntemann M."/>
            <person name="Mavromatis K."/>
            <person name="Ovchinikova G."/>
            <person name="Pati A."/>
            <person name="Tapia R."/>
            <person name="Han C."/>
            <person name="Goodwin L."/>
            <person name="Chen A."/>
            <person name="Palaniappan K."/>
            <person name="Land M."/>
            <person name="Hauser L."/>
            <person name="Ngatchou-Djao O.D."/>
            <person name="Rohde M."/>
            <person name="Pukall R."/>
            <person name="Spring S."/>
            <person name="Abt B."/>
            <person name="Goker M."/>
            <person name="Detter J.C."/>
            <person name="Woyke T."/>
            <person name="Bristow J."/>
            <person name="Markowitz V."/>
            <person name="Hugenholtz P."/>
            <person name="Eisen J.A."/>
            <person name="Kyrpides N.C."/>
            <person name="Klenk H.P."/>
            <person name="Lapidus A."/>
        </authorList>
    </citation>
    <scope>NUCLEOTIDE SEQUENCE [LARGE SCALE GENOMIC DNA]</scope>
    <source>
        <strain evidence="7">DSM 15567 / CIP 107919 / 50-1 BON</strain>
    </source>
</reference>
<dbReference type="PANTHER" id="PTHR34653:SF1">
    <property type="entry name" value="FLAGELLAR HOOK-BASAL BODY COMPLEX PROTEIN FLIE"/>
    <property type="match status" value="1"/>
</dbReference>
<reference evidence="7" key="1">
    <citation type="submission" date="2010-11" db="EMBL/GenBank/DDBJ databases">
        <title>The complete genome of Mahella australiensis DSM 15567.</title>
        <authorList>
            <consortium name="US DOE Joint Genome Institute (JGI-PGF)"/>
            <person name="Lucas S."/>
            <person name="Copeland A."/>
            <person name="Lapidus A."/>
            <person name="Bruce D."/>
            <person name="Goodwin L."/>
            <person name="Pitluck S."/>
            <person name="Kyrpides N."/>
            <person name="Mavromatis K."/>
            <person name="Pagani I."/>
            <person name="Ivanova N."/>
            <person name="Teshima H."/>
            <person name="Brettin T."/>
            <person name="Detter J.C."/>
            <person name="Han C."/>
            <person name="Tapia R."/>
            <person name="Land M."/>
            <person name="Hauser L."/>
            <person name="Markowitz V."/>
            <person name="Cheng J.-F."/>
            <person name="Hugenholtz P."/>
            <person name="Woyke T."/>
            <person name="Wu D."/>
            <person name="Spring S."/>
            <person name="Pukall R."/>
            <person name="Steenblock K."/>
            <person name="Schneider S."/>
            <person name="Klenk H.-P."/>
            <person name="Eisen J.A."/>
        </authorList>
    </citation>
    <scope>NUCLEOTIDE SEQUENCE [LARGE SCALE GENOMIC DNA]</scope>
    <source>
        <strain evidence="7">DSM 15567 / CIP 107919 / 50-1 BON</strain>
    </source>
</reference>
<evidence type="ECO:0000313" key="6">
    <source>
        <dbReference type="EMBL" id="AEE96049.1"/>
    </source>
</evidence>
<dbReference type="GO" id="GO:0009425">
    <property type="term" value="C:bacterial-type flagellum basal body"/>
    <property type="evidence" value="ECO:0007669"/>
    <property type="project" value="UniProtKB-SubCell"/>
</dbReference>
<evidence type="ECO:0000256" key="3">
    <source>
        <dbReference type="ARBA" id="ARBA00023143"/>
    </source>
</evidence>
<keyword evidence="6" id="KW-0969">Cilium</keyword>
<gene>
    <name evidence="4" type="primary">fliE</name>
    <name evidence="6" type="ordered locus">Mahau_0851</name>
</gene>
<dbReference type="AlphaFoldDB" id="F4A1L5"/>
<organism evidence="6 7">
    <name type="scientific">Mahella australiensis (strain DSM 15567 / CIP 107919 / 50-1 BON)</name>
    <dbReference type="NCBI Taxonomy" id="697281"/>
    <lineage>
        <taxon>Bacteria</taxon>
        <taxon>Bacillati</taxon>
        <taxon>Bacillota</taxon>
        <taxon>Clostridia</taxon>
        <taxon>Thermoanaerobacterales</taxon>
        <taxon>Thermoanaerobacterales Family IV. Incertae Sedis</taxon>
        <taxon>Mahella</taxon>
    </lineage>
</organism>
<dbReference type="eggNOG" id="COG1677">
    <property type="taxonomic scope" value="Bacteria"/>
</dbReference>
<sequence>MPVNPISINAAIGTGNISPIGSAKAGEVDFKDLLSESMDKLNSIIQDSNAAGEALATGSIDDIHSAMIAAEKADLALQFTIQIRNKIIDAYNEIMHMQI</sequence>
<dbReference type="GO" id="GO:0005198">
    <property type="term" value="F:structural molecule activity"/>
    <property type="evidence" value="ECO:0007669"/>
    <property type="project" value="UniProtKB-UniRule"/>
</dbReference>
<comment type="subcellular location">
    <subcellularLocation>
        <location evidence="1 4">Bacterial flagellum basal body</location>
    </subcellularLocation>
</comment>
<keyword evidence="7" id="KW-1185">Reference proteome</keyword>
<proteinExistence type="inferred from homology"/>
<dbReference type="OrthoDB" id="9812413at2"/>
<evidence type="ECO:0000256" key="5">
    <source>
        <dbReference type="NCBIfam" id="TIGR00205"/>
    </source>
</evidence>
<evidence type="ECO:0000313" key="7">
    <source>
        <dbReference type="Proteomes" id="UP000008457"/>
    </source>
</evidence>
<dbReference type="InterPro" id="IPR001624">
    <property type="entry name" value="FliE"/>
</dbReference>
<dbReference type="EMBL" id="CP002360">
    <property type="protein sequence ID" value="AEE96049.1"/>
    <property type="molecule type" value="Genomic_DNA"/>
</dbReference>
<keyword evidence="3 4" id="KW-0975">Bacterial flagellum</keyword>
<protein>
    <recommendedName>
        <fullName evidence="4 5">Flagellar hook-basal body complex protein FliE</fullName>
    </recommendedName>
</protein>
<dbReference type="Proteomes" id="UP000008457">
    <property type="component" value="Chromosome"/>
</dbReference>
<dbReference type="STRING" id="697281.Mahau_0851"/>
<accession>F4A1L5</accession>
<name>F4A1L5_MAHA5</name>